<feature type="compositionally biased region" description="Polar residues" evidence="1">
    <location>
        <begin position="28"/>
        <end position="48"/>
    </location>
</feature>
<dbReference type="Proteomes" id="UP000499080">
    <property type="component" value="Unassembled WGS sequence"/>
</dbReference>
<dbReference type="EMBL" id="BGPR01081096">
    <property type="protein sequence ID" value="GBL81552.1"/>
    <property type="molecule type" value="Genomic_DNA"/>
</dbReference>
<reference evidence="2 3" key="1">
    <citation type="journal article" date="2019" name="Sci. Rep.">
        <title>Orb-weaving spider Araneus ventricosus genome elucidates the spidroin gene catalogue.</title>
        <authorList>
            <person name="Kono N."/>
            <person name="Nakamura H."/>
            <person name="Ohtoshi R."/>
            <person name="Moran D.A.P."/>
            <person name="Shinohara A."/>
            <person name="Yoshida Y."/>
            <person name="Fujiwara M."/>
            <person name="Mori M."/>
            <person name="Tomita M."/>
            <person name="Arakawa K."/>
        </authorList>
    </citation>
    <scope>NUCLEOTIDE SEQUENCE [LARGE SCALE GENOMIC DNA]</scope>
</reference>
<dbReference type="AlphaFoldDB" id="A0A4Y2ANT2"/>
<evidence type="ECO:0000313" key="3">
    <source>
        <dbReference type="Proteomes" id="UP000499080"/>
    </source>
</evidence>
<protein>
    <submittedName>
        <fullName evidence="2">Uncharacterized protein</fullName>
    </submittedName>
</protein>
<feature type="region of interest" description="Disordered" evidence="1">
    <location>
        <begin position="22"/>
        <end position="48"/>
    </location>
</feature>
<keyword evidence="3" id="KW-1185">Reference proteome</keyword>
<gene>
    <name evidence="2" type="ORF">AVEN_147047-2_1</name>
</gene>
<name>A0A4Y2ANT2_ARAVE</name>
<accession>A0A4Y2ANT2</accession>
<proteinExistence type="predicted"/>
<organism evidence="2 3">
    <name type="scientific">Araneus ventricosus</name>
    <name type="common">Orbweaver spider</name>
    <name type="synonym">Epeira ventricosa</name>
    <dbReference type="NCBI Taxonomy" id="182803"/>
    <lineage>
        <taxon>Eukaryota</taxon>
        <taxon>Metazoa</taxon>
        <taxon>Ecdysozoa</taxon>
        <taxon>Arthropoda</taxon>
        <taxon>Chelicerata</taxon>
        <taxon>Arachnida</taxon>
        <taxon>Araneae</taxon>
        <taxon>Araneomorphae</taxon>
        <taxon>Entelegynae</taxon>
        <taxon>Araneoidea</taxon>
        <taxon>Araneidae</taxon>
        <taxon>Araneus</taxon>
    </lineage>
</organism>
<comment type="caution">
    <text evidence="2">The sequence shown here is derived from an EMBL/GenBank/DDBJ whole genome shotgun (WGS) entry which is preliminary data.</text>
</comment>
<sequence length="64" mass="7217">GTSRHRKRGQHNYTIIIAPPEEARTGMLSRTTSHPRTRSASTLSREGQHFSNQQEVKMTGVVSR</sequence>
<feature type="non-terminal residue" evidence="2">
    <location>
        <position position="1"/>
    </location>
</feature>
<evidence type="ECO:0000256" key="1">
    <source>
        <dbReference type="SAM" id="MobiDB-lite"/>
    </source>
</evidence>
<evidence type="ECO:0000313" key="2">
    <source>
        <dbReference type="EMBL" id="GBL81552.1"/>
    </source>
</evidence>